<dbReference type="EMBL" id="FJOG01000059">
    <property type="protein sequence ID" value="CZR68788.1"/>
    <property type="molecule type" value="Genomic_DNA"/>
</dbReference>
<feature type="compositionally biased region" description="Polar residues" evidence="2">
    <location>
        <begin position="430"/>
        <end position="447"/>
    </location>
</feature>
<evidence type="ECO:0000256" key="2">
    <source>
        <dbReference type="SAM" id="MobiDB-lite"/>
    </source>
</evidence>
<reference evidence="3 4" key="1">
    <citation type="submission" date="2016-03" db="EMBL/GenBank/DDBJ databases">
        <authorList>
            <person name="Ploux O."/>
        </authorList>
    </citation>
    <scope>NUCLEOTIDE SEQUENCE [LARGE SCALE GENOMIC DNA]</scope>
    <source>
        <strain evidence="3 4">UAMH 11012</strain>
    </source>
</reference>
<dbReference type="AlphaFoldDB" id="A0A1L7XUS7"/>
<dbReference type="PANTHER" id="PTHR33488">
    <property type="entry name" value="ZGC:162509"/>
    <property type="match status" value="1"/>
</dbReference>
<dbReference type="Proteomes" id="UP000184330">
    <property type="component" value="Unassembled WGS sequence"/>
</dbReference>
<feature type="coiled-coil region" evidence="1">
    <location>
        <begin position="468"/>
        <end position="502"/>
    </location>
</feature>
<feature type="region of interest" description="Disordered" evidence="2">
    <location>
        <begin position="417"/>
        <end position="447"/>
    </location>
</feature>
<feature type="coiled-coil region" evidence="1">
    <location>
        <begin position="201"/>
        <end position="228"/>
    </location>
</feature>
<proteinExistence type="predicted"/>
<gene>
    <name evidence="3" type="ORF">PAC_18687</name>
</gene>
<dbReference type="STRING" id="576137.A0A1L7XUS7"/>
<dbReference type="OrthoDB" id="5406275at2759"/>
<dbReference type="PANTHER" id="PTHR33488:SF2">
    <property type="entry name" value="EARLY ENDOSOME ANTIGEN 1-LIKE"/>
    <property type="match status" value="1"/>
</dbReference>
<accession>A0A1L7XUS7</accession>
<organism evidence="3 4">
    <name type="scientific">Phialocephala subalpina</name>
    <dbReference type="NCBI Taxonomy" id="576137"/>
    <lineage>
        <taxon>Eukaryota</taxon>
        <taxon>Fungi</taxon>
        <taxon>Dikarya</taxon>
        <taxon>Ascomycota</taxon>
        <taxon>Pezizomycotina</taxon>
        <taxon>Leotiomycetes</taxon>
        <taxon>Helotiales</taxon>
        <taxon>Mollisiaceae</taxon>
        <taxon>Phialocephala</taxon>
        <taxon>Phialocephala fortinii species complex</taxon>
    </lineage>
</organism>
<protein>
    <submittedName>
        <fullName evidence="3">Uncharacterized protein</fullName>
    </submittedName>
</protein>
<evidence type="ECO:0000256" key="1">
    <source>
        <dbReference type="SAM" id="Coils"/>
    </source>
</evidence>
<evidence type="ECO:0000313" key="4">
    <source>
        <dbReference type="Proteomes" id="UP000184330"/>
    </source>
</evidence>
<sequence length="655" mass="73512">MSEKRPNLELIRRLVDGNKDMQKEMRTQEILFGRWGEILRAAPLALHCLGECYLAASTPRAALIELNIPEYKHVRSNLVHCADLGRDAFQEAQAQMYQVQLSAQYICEPRGLLDKITKGLEHESLIKTLVPRCLTQLEQVAKQCEEGTEIMDQKFDLWAKKAAGIHQACLESQGKTAIAQNHNKTELYKAESRKDLATKISQEAEKDKEASKADLAKAKANMWKAEKNARPSLKNSMLDLVEGTLRTGEKVLMEGLDITKEAVKNGIFQTPFQLNVNRNQESPSPVSQPWPQQQSTQSFADVSSIALSEDVESQFYVLCGVVSKAGVVDMVKNYTPDQSQMVESVIKGLELQLAQQSLSQSTDVEVVAIKNSLTSAVGIMKEIRGVAEEVKKDSKNIPTTETADLWKQKLNTNLTDYRTKASRIKKRKQQSATSEGPQSWSQKNTIAEQRAATVERSIRIQNMMQEQDRQAKEKSEKARQDLLEAELRAKQLNAEKLTLEDVLKILEGCLKALVDMKNRIAQLNTFFRMLHEFVQSVTDKRTKMFTGIIRDVLDDADALQAFVGELKEDAKSLYVYYAVIFELASMYVEVSKAQIMPGLDLLGTMSLMDHKRDAGAQTRLMIAYSNNAKTVIDRIADKVGALLPPTVKEVVGFPR</sequence>
<feature type="compositionally biased region" description="Basic residues" evidence="2">
    <location>
        <begin position="420"/>
        <end position="429"/>
    </location>
</feature>
<keyword evidence="4" id="KW-1185">Reference proteome</keyword>
<evidence type="ECO:0000313" key="3">
    <source>
        <dbReference type="EMBL" id="CZR68788.1"/>
    </source>
</evidence>
<keyword evidence="1" id="KW-0175">Coiled coil</keyword>
<name>A0A1L7XUS7_9HELO</name>